<evidence type="ECO:0000313" key="3">
    <source>
        <dbReference type="RefSeq" id="XP_070853154.1"/>
    </source>
</evidence>
<keyword evidence="2" id="KW-1185">Reference proteome</keyword>
<feature type="compositionally biased region" description="Polar residues" evidence="1">
    <location>
        <begin position="101"/>
        <end position="111"/>
    </location>
</feature>
<feature type="compositionally biased region" description="Polar residues" evidence="1">
    <location>
        <begin position="71"/>
        <end position="93"/>
    </location>
</feature>
<evidence type="ECO:0000256" key="1">
    <source>
        <dbReference type="SAM" id="MobiDB-lite"/>
    </source>
</evidence>
<dbReference type="Proteomes" id="UP001652628">
    <property type="component" value="Chromosome 3"/>
</dbReference>
<proteinExistence type="predicted"/>
<dbReference type="RefSeq" id="XP_070853154.1">
    <property type="nucleotide sequence ID" value="XM_070997053.1"/>
</dbReference>
<feature type="region of interest" description="Disordered" evidence="1">
    <location>
        <begin position="68"/>
        <end position="130"/>
    </location>
</feature>
<gene>
    <name evidence="3" type="primary">LOC139353294</name>
</gene>
<accession>A0ABM4TT54</accession>
<dbReference type="GeneID" id="139353294"/>
<organism evidence="2 3">
    <name type="scientific">Drosophila suzukii</name>
    <name type="common">Spotted-wing drosophila fruit fly</name>
    <dbReference type="NCBI Taxonomy" id="28584"/>
    <lineage>
        <taxon>Eukaryota</taxon>
        <taxon>Metazoa</taxon>
        <taxon>Ecdysozoa</taxon>
        <taxon>Arthropoda</taxon>
        <taxon>Hexapoda</taxon>
        <taxon>Insecta</taxon>
        <taxon>Pterygota</taxon>
        <taxon>Neoptera</taxon>
        <taxon>Endopterygota</taxon>
        <taxon>Diptera</taxon>
        <taxon>Brachycera</taxon>
        <taxon>Muscomorpha</taxon>
        <taxon>Ephydroidea</taxon>
        <taxon>Drosophilidae</taxon>
        <taxon>Drosophila</taxon>
        <taxon>Sophophora</taxon>
    </lineage>
</organism>
<name>A0ABM4TT54_DROSZ</name>
<protein>
    <submittedName>
        <fullName evidence="3">Uncharacterized protein</fullName>
    </submittedName>
</protein>
<feature type="compositionally biased region" description="Polar residues" evidence="1">
    <location>
        <begin position="119"/>
        <end position="130"/>
    </location>
</feature>
<evidence type="ECO:0000313" key="2">
    <source>
        <dbReference type="Proteomes" id="UP001652628"/>
    </source>
</evidence>
<reference evidence="3" key="1">
    <citation type="submission" date="2025-08" db="UniProtKB">
        <authorList>
            <consortium name="RefSeq"/>
        </authorList>
    </citation>
    <scope>IDENTIFICATION</scope>
</reference>
<sequence>MNVLPLIFMALINAYRRRIKRVNSQPLNEHKTQCGAETKLWGRHKSKYKPQSLRSIFRFPLFPCHEIKPGNNETQSGSQTISDQGIGHPQTQKPKPLENLPLTTIPGTLNPISGHLPPSQHSLYNHLTQR</sequence>